<comment type="caution">
    <text evidence="1">The sequence shown here is derived from an EMBL/GenBank/DDBJ whole genome shotgun (WGS) entry which is preliminary data.</text>
</comment>
<proteinExistence type="predicted"/>
<name>A0ABD3N9L9_9STRA</name>
<evidence type="ECO:0000313" key="2">
    <source>
        <dbReference type="Proteomes" id="UP001530315"/>
    </source>
</evidence>
<reference evidence="1 2" key="1">
    <citation type="submission" date="2024-10" db="EMBL/GenBank/DDBJ databases">
        <title>Updated reference genomes for cyclostephanoid diatoms.</title>
        <authorList>
            <person name="Roberts W.R."/>
            <person name="Alverson A.J."/>
        </authorList>
    </citation>
    <scope>NUCLEOTIDE SEQUENCE [LARGE SCALE GENOMIC DNA]</scope>
    <source>
        <strain evidence="1 2">AJA276-08</strain>
    </source>
</reference>
<organism evidence="1 2">
    <name type="scientific">Stephanodiscus triporus</name>
    <dbReference type="NCBI Taxonomy" id="2934178"/>
    <lineage>
        <taxon>Eukaryota</taxon>
        <taxon>Sar</taxon>
        <taxon>Stramenopiles</taxon>
        <taxon>Ochrophyta</taxon>
        <taxon>Bacillariophyta</taxon>
        <taxon>Coscinodiscophyceae</taxon>
        <taxon>Thalassiosirophycidae</taxon>
        <taxon>Stephanodiscales</taxon>
        <taxon>Stephanodiscaceae</taxon>
        <taxon>Stephanodiscus</taxon>
    </lineage>
</organism>
<sequence>MKEEASVSSADTSKLEASIEALMDKMLTCNGVVEEVLSFLMNVKDELISWLGADEGVELSPRGSERRRGSQLKWFAREYS</sequence>
<dbReference type="Proteomes" id="UP001530315">
    <property type="component" value="Unassembled WGS sequence"/>
</dbReference>
<protein>
    <submittedName>
        <fullName evidence="1">Uncharacterized protein</fullName>
    </submittedName>
</protein>
<evidence type="ECO:0000313" key="1">
    <source>
        <dbReference type="EMBL" id="KAL3769380.1"/>
    </source>
</evidence>
<accession>A0ABD3N9L9</accession>
<gene>
    <name evidence="1" type="ORF">ACHAW5_010499</name>
</gene>
<dbReference type="EMBL" id="JALLAZ020001656">
    <property type="protein sequence ID" value="KAL3769380.1"/>
    <property type="molecule type" value="Genomic_DNA"/>
</dbReference>
<dbReference type="AlphaFoldDB" id="A0ABD3N9L9"/>
<keyword evidence="2" id="KW-1185">Reference proteome</keyword>